<dbReference type="PANTHER" id="PTHR28152:SF1">
    <property type="entry name" value="HYDROXYACYL-THIOESTER DEHYDRATASE TYPE 2, MITOCHONDRIAL"/>
    <property type="match status" value="1"/>
</dbReference>
<gene>
    <name evidence="2" type="ORF">ALTATR162_LOCUS11858</name>
</gene>
<proteinExistence type="predicted"/>
<dbReference type="PANTHER" id="PTHR28152">
    <property type="entry name" value="HYDROXYACYL-THIOESTER DEHYDRATASE TYPE 2, MITOCHONDRIAL"/>
    <property type="match status" value="1"/>
</dbReference>
<organism evidence="2 3">
    <name type="scientific">Alternaria atra</name>
    <dbReference type="NCBI Taxonomy" id="119953"/>
    <lineage>
        <taxon>Eukaryota</taxon>
        <taxon>Fungi</taxon>
        <taxon>Dikarya</taxon>
        <taxon>Ascomycota</taxon>
        <taxon>Pezizomycotina</taxon>
        <taxon>Dothideomycetes</taxon>
        <taxon>Pleosporomycetidae</taxon>
        <taxon>Pleosporales</taxon>
        <taxon>Pleosporineae</taxon>
        <taxon>Pleosporaceae</taxon>
        <taxon>Alternaria</taxon>
        <taxon>Alternaria sect. Ulocladioides</taxon>
    </lineage>
</organism>
<feature type="region of interest" description="Disordered" evidence="1">
    <location>
        <begin position="595"/>
        <end position="616"/>
    </location>
</feature>
<dbReference type="Gene3D" id="3.10.129.10">
    <property type="entry name" value="Hotdog Thioesterase"/>
    <property type="match status" value="1"/>
</dbReference>
<dbReference type="RefSeq" id="XP_043175437.1">
    <property type="nucleotide sequence ID" value="XM_043319502.1"/>
</dbReference>
<accession>A0A8J2NBW9</accession>
<feature type="region of interest" description="Disordered" evidence="1">
    <location>
        <begin position="403"/>
        <end position="528"/>
    </location>
</feature>
<sequence>MLPRTLCTSRIARKQLNRIQWRRTPLRCYTSANPDDPPWFQQLRTELLQRDVTYIPEHITQPPEHKLSQTLTGFLPREWCHPPTMRLRVMPFGHHLIWFNPAVLTPELLPDGTDASQSPGGPWVRRMWAGGSIQLKSDDYFDHSRGCTMDTIMAGTEHIKHVRLHGEGDTAKVFVTIERRFARLNSIQSAYRAKHGSLGRYGGTQKVRNYLEQQARNVDGWGDAILREERNLVFFKERTAAELEAVKAGQMATVKYLDPPGNPDFSHALTPNRALLFRFSALTFNAHLIHLDPDYARNVEGHRNLLVHGPLSLILMLKTMNHYVYTQTEGKQVLESIEYRNLAPLYCDEEMRICCSEKKKLQNGSIYDVWIEGPTGGVAVKGTVHTTVRNSAPVQAPIVAAPVVPTDNPKTKGRSFKRPEHPALRYRMIQALEQAKTAKGSESSTRNHVTLREKQSLQDSPAPPSSSEPTTSPEISASSESSTSSEPPSQPQGEIPNQSAPSETTSQPPSREVTSVIAHKTGRAYRRNRITNTTAYSFVTLPPSEVPPVRVVDSYKPVKTTMSVRSKEILHRARRRAPAQITIEPIPLVRRFDAKPYTPDPVQTASRHSRFRKEGIRKMDKPSIRYVAEFSERTKGRTRLVSRYVQK</sequence>
<evidence type="ECO:0000313" key="3">
    <source>
        <dbReference type="Proteomes" id="UP000676310"/>
    </source>
</evidence>
<feature type="compositionally biased region" description="Low complexity" evidence="1">
    <location>
        <begin position="467"/>
        <end position="496"/>
    </location>
</feature>
<reference evidence="2" key="1">
    <citation type="submission" date="2021-05" db="EMBL/GenBank/DDBJ databases">
        <authorList>
            <person name="Stam R."/>
        </authorList>
    </citation>
    <scope>NUCLEOTIDE SEQUENCE</scope>
    <source>
        <strain evidence="2">CS162</strain>
    </source>
</reference>
<evidence type="ECO:0000256" key="1">
    <source>
        <dbReference type="SAM" id="MobiDB-lite"/>
    </source>
</evidence>
<dbReference type="GO" id="GO:0019171">
    <property type="term" value="F:(3R)-hydroxyacyl-[acyl-carrier-protein] dehydratase activity"/>
    <property type="evidence" value="ECO:0007669"/>
    <property type="project" value="TreeGrafter"/>
</dbReference>
<dbReference type="EMBL" id="CAJRGZ010000032">
    <property type="protein sequence ID" value="CAG5188061.1"/>
    <property type="molecule type" value="Genomic_DNA"/>
</dbReference>
<dbReference type="InterPro" id="IPR052741">
    <property type="entry name" value="Mitochondrial_HTD2"/>
</dbReference>
<dbReference type="GO" id="GO:0005739">
    <property type="term" value="C:mitochondrion"/>
    <property type="evidence" value="ECO:0007669"/>
    <property type="project" value="TreeGrafter"/>
</dbReference>
<keyword evidence="3" id="KW-1185">Reference proteome</keyword>
<evidence type="ECO:0000313" key="2">
    <source>
        <dbReference type="EMBL" id="CAG5188061.1"/>
    </source>
</evidence>
<dbReference type="GeneID" id="67012176"/>
<comment type="caution">
    <text evidence="2">The sequence shown here is derived from an EMBL/GenBank/DDBJ whole genome shotgun (WGS) entry which is preliminary data.</text>
</comment>
<dbReference type="SUPFAM" id="SSF54637">
    <property type="entry name" value="Thioesterase/thiol ester dehydrase-isomerase"/>
    <property type="match status" value="1"/>
</dbReference>
<dbReference type="OrthoDB" id="3257538at2759"/>
<name>A0A8J2NBW9_9PLEO</name>
<dbReference type="AlphaFoldDB" id="A0A8J2NBW9"/>
<dbReference type="Proteomes" id="UP000676310">
    <property type="component" value="Unassembled WGS sequence"/>
</dbReference>
<dbReference type="InterPro" id="IPR029069">
    <property type="entry name" value="HotDog_dom_sf"/>
</dbReference>
<protein>
    <recommendedName>
        <fullName evidence="4">Mesaconyl-C4 CoA hydratase</fullName>
    </recommendedName>
</protein>
<evidence type="ECO:0008006" key="4">
    <source>
        <dbReference type="Google" id="ProtNLM"/>
    </source>
</evidence>
<feature type="compositionally biased region" description="Polar residues" evidence="1">
    <location>
        <begin position="497"/>
        <end position="513"/>
    </location>
</feature>